<dbReference type="Proteomes" id="UP000322667">
    <property type="component" value="Chromosome D09"/>
</dbReference>
<name>A0A5D2JEK3_GOSTO</name>
<reference evidence="1 2" key="1">
    <citation type="submission" date="2019-07" db="EMBL/GenBank/DDBJ databases">
        <title>WGS assembly of Gossypium tomentosum.</title>
        <authorList>
            <person name="Chen Z.J."/>
            <person name="Sreedasyam A."/>
            <person name="Ando A."/>
            <person name="Song Q."/>
            <person name="De L."/>
            <person name="Hulse-Kemp A."/>
            <person name="Ding M."/>
            <person name="Ye W."/>
            <person name="Kirkbride R."/>
            <person name="Jenkins J."/>
            <person name="Plott C."/>
            <person name="Lovell J."/>
            <person name="Lin Y.-M."/>
            <person name="Vaughn R."/>
            <person name="Liu B."/>
            <person name="Li W."/>
            <person name="Simpson S."/>
            <person name="Scheffler B."/>
            <person name="Saski C."/>
            <person name="Grover C."/>
            <person name="Hu G."/>
            <person name="Conover J."/>
            <person name="Carlson J."/>
            <person name="Shu S."/>
            <person name="Boston L."/>
            <person name="Williams M."/>
            <person name="Peterson D."/>
            <person name="Mcgee K."/>
            <person name="Jones D."/>
            <person name="Wendel J."/>
            <person name="Stelly D."/>
            <person name="Grimwood J."/>
            <person name="Schmutz J."/>
        </authorList>
    </citation>
    <scope>NUCLEOTIDE SEQUENCE [LARGE SCALE GENOMIC DNA]</scope>
    <source>
        <strain evidence="1">7179.01</strain>
    </source>
</reference>
<dbReference type="AlphaFoldDB" id="A0A5D2JEK3"/>
<proteinExistence type="predicted"/>
<organism evidence="1 2">
    <name type="scientific">Gossypium tomentosum</name>
    <name type="common">Hawaiian cotton</name>
    <name type="synonym">Gossypium sandvicense</name>
    <dbReference type="NCBI Taxonomy" id="34277"/>
    <lineage>
        <taxon>Eukaryota</taxon>
        <taxon>Viridiplantae</taxon>
        <taxon>Streptophyta</taxon>
        <taxon>Embryophyta</taxon>
        <taxon>Tracheophyta</taxon>
        <taxon>Spermatophyta</taxon>
        <taxon>Magnoliopsida</taxon>
        <taxon>eudicotyledons</taxon>
        <taxon>Gunneridae</taxon>
        <taxon>Pentapetalae</taxon>
        <taxon>rosids</taxon>
        <taxon>malvids</taxon>
        <taxon>Malvales</taxon>
        <taxon>Malvaceae</taxon>
        <taxon>Malvoideae</taxon>
        <taxon>Gossypium</taxon>
    </lineage>
</organism>
<dbReference type="EMBL" id="CM017631">
    <property type="protein sequence ID" value="TYH53070.1"/>
    <property type="molecule type" value="Genomic_DNA"/>
</dbReference>
<keyword evidence="2" id="KW-1185">Reference proteome</keyword>
<gene>
    <name evidence="1" type="ORF">ES332_D09G072000v1</name>
</gene>
<evidence type="ECO:0000313" key="1">
    <source>
        <dbReference type="EMBL" id="TYH53070.1"/>
    </source>
</evidence>
<evidence type="ECO:0000313" key="2">
    <source>
        <dbReference type="Proteomes" id="UP000322667"/>
    </source>
</evidence>
<accession>A0A5D2JEK3</accession>
<sequence length="40" mass="4456">MLSGKRLRIVIACKMAMETLPLELVRARRNTNEANQLGGT</sequence>
<protein>
    <submittedName>
        <fullName evidence="1">Uncharacterized protein</fullName>
    </submittedName>
</protein>